<dbReference type="HOGENOM" id="CLU_1697090_0_0_1"/>
<dbReference type="Proteomes" id="UP000008549">
    <property type="component" value="Unassembled WGS sequence"/>
</dbReference>
<protein>
    <submittedName>
        <fullName evidence="2">Protein CBG10675</fullName>
    </submittedName>
</protein>
<dbReference type="InParanoid" id="A8XBJ7"/>
<proteinExistence type="predicted"/>
<dbReference type="RefSeq" id="XP_002646052.1">
    <property type="nucleotide sequence ID" value="XM_002646006.1"/>
</dbReference>
<keyword evidence="3" id="KW-1185">Reference proteome</keyword>
<evidence type="ECO:0000313" key="3">
    <source>
        <dbReference type="Proteomes" id="UP000008549"/>
    </source>
</evidence>
<dbReference type="AlphaFoldDB" id="A8XBJ7"/>
<accession>A8XBJ7</accession>
<sequence>MFSYFLTYDQYFLVLIIACERLSSTLDCTSRLRCVRKSLKDSFYILNPFMFATSVISLLLSVGNVIFPFRCEAHKKEIRPKQHCDHNFFGSFVSMSGSDFKYPKSSKLMRSGTIIRFGCHLSTMVRREIIGVFVKRRRNVMESSIWIQRRITVSQ</sequence>
<keyword evidence="1" id="KW-1133">Transmembrane helix</keyword>
<reference evidence="2 3" key="2">
    <citation type="journal article" date="2011" name="PLoS Genet.">
        <title>Caenorhabditis briggsae recombinant inbred line genotypes reveal inter-strain incompatibility and the evolution of recombination.</title>
        <authorList>
            <person name="Ross J.A."/>
            <person name="Koboldt D.C."/>
            <person name="Staisch J.E."/>
            <person name="Chamberlin H.M."/>
            <person name="Gupta B.P."/>
            <person name="Miller R.D."/>
            <person name="Baird S.E."/>
            <person name="Haag E.S."/>
        </authorList>
    </citation>
    <scope>NUCLEOTIDE SEQUENCE [LARGE SCALE GENOMIC DNA]</scope>
    <source>
        <strain evidence="2 3">AF16</strain>
    </source>
</reference>
<gene>
    <name evidence="2 4" type="ORF">CBG10675</name>
    <name evidence="2" type="ORF">CBG_10675</name>
</gene>
<keyword evidence="1" id="KW-0472">Membrane</keyword>
<feature type="transmembrane region" description="Helical" evidence="1">
    <location>
        <begin position="49"/>
        <end position="69"/>
    </location>
</feature>
<dbReference type="WormBase" id="CBG10675">
    <property type="protein sequence ID" value="CBP08630"/>
    <property type="gene ID" value="WBGene00031981"/>
</dbReference>
<evidence type="ECO:0000256" key="1">
    <source>
        <dbReference type="SAM" id="Phobius"/>
    </source>
</evidence>
<organism evidence="2 3">
    <name type="scientific">Caenorhabditis briggsae</name>
    <dbReference type="NCBI Taxonomy" id="6238"/>
    <lineage>
        <taxon>Eukaryota</taxon>
        <taxon>Metazoa</taxon>
        <taxon>Ecdysozoa</taxon>
        <taxon>Nematoda</taxon>
        <taxon>Chromadorea</taxon>
        <taxon>Rhabditida</taxon>
        <taxon>Rhabditina</taxon>
        <taxon>Rhabditomorpha</taxon>
        <taxon>Rhabditoidea</taxon>
        <taxon>Rhabditidae</taxon>
        <taxon>Peloderinae</taxon>
        <taxon>Caenorhabditis</taxon>
    </lineage>
</organism>
<evidence type="ECO:0000313" key="2">
    <source>
        <dbReference type="EMBL" id="CAP30013.1"/>
    </source>
</evidence>
<dbReference type="EMBL" id="HE601530">
    <property type="protein sequence ID" value="CAP30013.1"/>
    <property type="molecule type" value="Genomic_DNA"/>
</dbReference>
<keyword evidence="1" id="KW-0812">Transmembrane</keyword>
<evidence type="ECO:0000313" key="4">
    <source>
        <dbReference type="WormBase" id="CBG10675"/>
    </source>
</evidence>
<dbReference type="GeneID" id="8588052"/>
<reference evidence="2 3" key="1">
    <citation type="journal article" date="2003" name="PLoS Biol.">
        <title>The genome sequence of Caenorhabditis briggsae: a platform for comparative genomics.</title>
        <authorList>
            <person name="Stein L.D."/>
            <person name="Bao Z."/>
            <person name="Blasiar D."/>
            <person name="Blumenthal T."/>
            <person name="Brent M.R."/>
            <person name="Chen N."/>
            <person name="Chinwalla A."/>
            <person name="Clarke L."/>
            <person name="Clee C."/>
            <person name="Coghlan A."/>
            <person name="Coulson A."/>
            <person name="D'Eustachio P."/>
            <person name="Fitch D.H."/>
            <person name="Fulton L.A."/>
            <person name="Fulton R.E."/>
            <person name="Griffiths-Jones S."/>
            <person name="Harris T.W."/>
            <person name="Hillier L.W."/>
            <person name="Kamath R."/>
            <person name="Kuwabara P.E."/>
            <person name="Mardis E.R."/>
            <person name="Marra M.A."/>
            <person name="Miner T.L."/>
            <person name="Minx P."/>
            <person name="Mullikin J.C."/>
            <person name="Plumb R.W."/>
            <person name="Rogers J."/>
            <person name="Schein J.E."/>
            <person name="Sohrmann M."/>
            <person name="Spieth J."/>
            <person name="Stajich J.E."/>
            <person name="Wei C."/>
            <person name="Willey D."/>
            <person name="Wilson R.K."/>
            <person name="Durbin R."/>
            <person name="Waterston R.H."/>
        </authorList>
    </citation>
    <scope>NUCLEOTIDE SEQUENCE [LARGE SCALE GENOMIC DNA]</scope>
    <source>
        <strain evidence="2 3">AF16</strain>
    </source>
</reference>
<dbReference type="CTD" id="8588052"/>
<name>A8XBJ7_CAEBR</name>
<dbReference type="KEGG" id="cbr:CBG_10675"/>